<name>A0ABP0M191_9DINO</name>
<keyword evidence="2" id="KW-1185">Reference proteome</keyword>
<organism evidence="1 2">
    <name type="scientific">Durusdinium trenchii</name>
    <dbReference type="NCBI Taxonomy" id="1381693"/>
    <lineage>
        <taxon>Eukaryota</taxon>
        <taxon>Sar</taxon>
        <taxon>Alveolata</taxon>
        <taxon>Dinophyceae</taxon>
        <taxon>Suessiales</taxon>
        <taxon>Symbiodiniaceae</taxon>
        <taxon>Durusdinium</taxon>
    </lineage>
</organism>
<dbReference type="Proteomes" id="UP001642484">
    <property type="component" value="Unassembled WGS sequence"/>
</dbReference>
<evidence type="ECO:0000313" key="2">
    <source>
        <dbReference type="Proteomes" id="UP001642484"/>
    </source>
</evidence>
<reference evidence="1 2" key="1">
    <citation type="submission" date="2024-02" db="EMBL/GenBank/DDBJ databases">
        <authorList>
            <person name="Chen Y."/>
            <person name="Shah S."/>
            <person name="Dougan E. K."/>
            <person name="Thang M."/>
            <person name="Chan C."/>
        </authorList>
    </citation>
    <scope>NUCLEOTIDE SEQUENCE [LARGE SCALE GENOMIC DNA]</scope>
</reference>
<comment type="caution">
    <text evidence="1">The sequence shown here is derived from an EMBL/GenBank/DDBJ whole genome shotgun (WGS) entry which is preliminary data.</text>
</comment>
<sequence>TGEVRSGRNLRLHDTLLFWCDAAGECRSETLCDNPLHSRLLEDDIPRVIRAKRQQANGVFFQPSSFGPSSVLCY</sequence>
<proteinExistence type="predicted"/>
<evidence type="ECO:0000313" key="1">
    <source>
        <dbReference type="EMBL" id="CAK9044452.1"/>
    </source>
</evidence>
<accession>A0ABP0M191</accession>
<dbReference type="EMBL" id="CAXAMN010014858">
    <property type="protein sequence ID" value="CAK9044452.1"/>
    <property type="molecule type" value="Genomic_DNA"/>
</dbReference>
<gene>
    <name evidence="1" type="ORF">CCMP2556_LOCUS23395</name>
</gene>
<protein>
    <submittedName>
        <fullName evidence="1">Uncharacterized protein</fullName>
    </submittedName>
</protein>
<feature type="non-terminal residue" evidence="1">
    <location>
        <position position="1"/>
    </location>
</feature>